<feature type="transmembrane region" description="Helical" evidence="6">
    <location>
        <begin position="117"/>
        <end position="139"/>
    </location>
</feature>
<protein>
    <submittedName>
        <fullName evidence="8">Cytochrome c biogenesis protein</fullName>
    </submittedName>
</protein>
<reference evidence="8" key="1">
    <citation type="journal article" date="2020" name="mSystems">
        <title>Genome- and Community-Level Interaction Insights into Carbon Utilization and Element Cycling Functions of Hydrothermarchaeota in Hydrothermal Sediment.</title>
        <authorList>
            <person name="Zhou Z."/>
            <person name="Liu Y."/>
            <person name="Xu W."/>
            <person name="Pan J."/>
            <person name="Luo Z.H."/>
            <person name="Li M."/>
        </authorList>
    </citation>
    <scope>NUCLEOTIDE SEQUENCE [LARGE SCALE GENOMIC DNA]</scope>
    <source>
        <strain evidence="8">SpSt-1181</strain>
    </source>
</reference>
<comment type="subcellular location">
    <subcellularLocation>
        <location evidence="1">Membrane</location>
        <topology evidence="1">Multi-pass membrane protein</topology>
    </subcellularLocation>
</comment>
<dbReference type="PANTHER" id="PTHR31566:SF5">
    <property type="entry name" value="RESB-LIKE DOMAIN-CONTAINING PROTEIN"/>
    <property type="match status" value="1"/>
</dbReference>
<evidence type="ECO:0000313" key="8">
    <source>
        <dbReference type="EMBL" id="HED31817.1"/>
    </source>
</evidence>
<feature type="transmembrane region" description="Helical" evidence="6">
    <location>
        <begin position="77"/>
        <end position="97"/>
    </location>
</feature>
<feature type="transmembrane region" description="Helical" evidence="6">
    <location>
        <begin position="151"/>
        <end position="170"/>
    </location>
</feature>
<evidence type="ECO:0000256" key="5">
    <source>
        <dbReference type="ARBA" id="ARBA00023136"/>
    </source>
</evidence>
<feature type="transmembrane region" description="Helical" evidence="6">
    <location>
        <begin position="12"/>
        <end position="32"/>
    </location>
</feature>
<evidence type="ECO:0000256" key="6">
    <source>
        <dbReference type="SAM" id="Phobius"/>
    </source>
</evidence>
<evidence type="ECO:0000259" key="7">
    <source>
        <dbReference type="Pfam" id="PF05140"/>
    </source>
</evidence>
<name>A0A831SUB0_PROAE</name>
<dbReference type="AlphaFoldDB" id="A0A831SUB0"/>
<keyword evidence="5 6" id="KW-0472">Membrane</keyword>
<gene>
    <name evidence="8" type="ORF">ENN50_09130</name>
</gene>
<keyword evidence="4 6" id="KW-1133">Transmembrane helix</keyword>
<accession>A0A831SUB0</accession>
<evidence type="ECO:0000256" key="3">
    <source>
        <dbReference type="ARBA" id="ARBA00022748"/>
    </source>
</evidence>
<organism evidence="8">
    <name type="scientific">Prosthecochloris aestuarii</name>
    <dbReference type="NCBI Taxonomy" id="1102"/>
    <lineage>
        <taxon>Bacteria</taxon>
        <taxon>Pseudomonadati</taxon>
        <taxon>Chlorobiota</taxon>
        <taxon>Chlorobiia</taxon>
        <taxon>Chlorobiales</taxon>
        <taxon>Chlorobiaceae</taxon>
        <taxon>Prosthecochloris</taxon>
    </lineage>
</organism>
<evidence type="ECO:0000256" key="1">
    <source>
        <dbReference type="ARBA" id="ARBA00004141"/>
    </source>
</evidence>
<dbReference type="Pfam" id="PF05140">
    <property type="entry name" value="ResB"/>
    <property type="match status" value="1"/>
</dbReference>
<dbReference type="InterPro" id="IPR007816">
    <property type="entry name" value="ResB-like_domain"/>
</dbReference>
<dbReference type="GO" id="GO:0016020">
    <property type="term" value="C:membrane"/>
    <property type="evidence" value="ECO:0007669"/>
    <property type="project" value="UniProtKB-SubCell"/>
</dbReference>
<dbReference type="GO" id="GO:0017004">
    <property type="term" value="P:cytochrome complex assembly"/>
    <property type="evidence" value="ECO:0007669"/>
    <property type="project" value="UniProtKB-KW"/>
</dbReference>
<feature type="transmembrane region" description="Helical" evidence="6">
    <location>
        <begin position="44"/>
        <end position="65"/>
    </location>
</feature>
<feature type="domain" description="ResB-like" evidence="7">
    <location>
        <begin position="319"/>
        <end position="364"/>
    </location>
</feature>
<comment type="caution">
    <text evidence="8">The sequence shown here is derived from an EMBL/GenBank/DDBJ whole genome shotgun (WGS) entry which is preliminary data.</text>
</comment>
<dbReference type="InterPro" id="IPR023494">
    <property type="entry name" value="Cyt_c_bgen_Ccs1/CcsB/ResB"/>
</dbReference>
<dbReference type="EMBL" id="DSBW01000205">
    <property type="protein sequence ID" value="HED31817.1"/>
    <property type="molecule type" value="Genomic_DNA"/>
</dbReference>
<proteinExistence type="predicted"/>
<evidence type="ECO:0000256" key="4">
    <source>
        <dbReference type="ARBA" id="ARBA00022989"/>
    </source>
</evidence>
<keyword evidence="3" id="KW-0201">Cytochrome c-type biogenesis</keyword>
<dbReference type="Proteomes" id="UP000886335">
    <property type="component" value="Unassembled WGS sequence"/>
</dbReference>
<evidence type="ECO:0000256" key="2">
    <source>
        <dbReference type="ARBA" id="ARBA00022692"/>
    </source>
</evidence>
<feature type="transmembrane region" description="Helical" evidence="6">
    <location>
        <begin position="380"/>
        <end position="400"/>
    </location>
</feature>
<dbReference type="PANTHER" id="PTHR31566">
    <property type="entry name" value="CYTOCHROME C BIOGENESIS PROTEIN CCS1, CHLOROPLASTIC"/>
    <property type="match status" value="1"/>
</dbReference>
<sequence>MKQNEVNDGAWSFSESIVFSVVLVMLGFAVELVTGAGGVSVPSWPFNLLLLVIVVIAVSTVGIVWRRNRYVEWLGGIPLGLSLIFALAFLSFFGGILPQEPGTGSWWVRNLRLNQVFSSWPFALTMLLFLFNLGLSLVWKIIPYRSSNLQFILFHGGFWMAMSCGLLGTADLQRVIIPLYEGQSTSNGYNSARKEMVELPFSLHLEDFSMEEYAPQLGWYDPVSEQLIADESGAVTDVSEGREFSWPDLTVRVAQYLPHAVVGQAGVPVPGETGKGGAYVRLEGSYRGSELSGWVSTGSPSEQPAFILTGDRLLVLMPGTARSYRSEVRVLTGKTGSEDTVLEVNRPHQVNGWKLYQMGYDEAAGKWSKLSLVEGVRDPWLPAVYTGFFMILAGNLLFFWKGMKKTRVL</sequence>
<keyword evidence="2 6" id="KW-0812">Transmembrane</keyword>